<dbReference type="GeneTree" id="ENSGT01040000244617"/>
<dbReference type="Ensembl" id="ENSMGAT00000033136.1">
    <property type="protein sequence ID" value="ENSMGAP00000022881.1"/>
    <property type="gene ID" value="ENSMGAG00000020767.1"/>
</dbReference>
<dbReference type="AlphaFoldDB" id="A0A803XTN5"/>
<reference evidence="2" key="2">
    <citation type="submission" date="2025-08" db="UniProtKB">
        <authorList>
            <consortium name="Ensembl"/>
        </authorList>
    </citation>
    <scope>IDENTIFICATION</scope>
</reference>
<feature type="region of interest" description="Disordered" evidence="1">
    <location>
        <begin position="187"/>
        <end position="207"/>
    </location>
</feature>
<dbReference type="Proteomes" id="UP000001645">
    <property type="component" value="Chromosome 29"/>
</dbReference>
<keyword evidence="3" id="KW-1185">Reference proteome</keyword>
<sequence length="274" mass="29607">MCNSNVGLKKYLANALYFSVSEERKRSLMLTACELQQPEMAVMRGRRCCAAAFGSCLGSPLHHSPPVHPSWRPHAVLNGKPLCTGSSGSEGGGSEEEAAALHRSLQVPAQLTQPFVCLRSLHPFCSHQPGHQRRRSLQRLLLLGALHPQHQPAGAADRDHRCLQHTHPHPQAVQAALQHLHVSEGRGRRAGQEGAGVQGGQHRQREGHPHEAGAILPAPFPRVPPAPPCAQCWIRGARSTLRLWSVSERGCGGRQRRAAGAGGDWDGSVWSRGG</sequence>
<accession>A0A803XTN5</accession>
<evidence type="ECO:0000313" key="3">
    <source>
        <dbReference type="Proteomes" id="UP000001645"/>
    </source>
</evidence>
<name>A0A803XTN5_MELGA</name>
<dbReference type="InParanoid" id="A0A803XTN5"/>
<protein>
    <submittedName>
        <fullName evidence="2">Uncharacterized protein</fullName>
    </submittedName>
</protein>
<evidence type="ECO:0000313" key="2">
    <source>
        <dbReference type="Ensembl" id="ENSMGAP00000022881.1"/>
    </source>
</evidence>
<organism evidence="2 3">
    <name type="scientific">Meleagris gallopavo</name>
    <name type="common">Wild turkey</name>
    <dbReference type="NCBI Taxonomy" id="9103"/>
    <lineage>
        <taxon>Eukaryota</taxon>
        <taxon>Metazoa</taxon>
        <taxon>Chordata</taxon>
        <taxon>Craniata</taxon>
        <taxon>Vertebrata</taxon>
        <taxon>Euteleostomi</taxon>
        <taxon>Archelosauria</taxon>
        <taxon>Archosauria</taxon>
        <taxon>Dinosauria</taxon>
        <taxon>Saurischia</taxon>
        <taxon>Theropoda</taxon>
        <taxon>Coelurosauria</taxon>
        <taxon>Aves</taxon>
        <taxon>Neognathae</taxon>
        <taxon>Galloanserae</taxon>
        <taxon>Galliformes</taxon>
        <taxon>Phasianidae</taxon>
        <taxon>Meleagridinae</taxon>
        <taxon>Meleagris</taxon>
    </lineage>
</organism>
<feature type="region of interest" description="Disordered" evidence="1">
    <location>
        <begin position="252"/>
        <end position="274"/>
    </location>
</feature>
<proteinExistence type="predicted"/>
<evidence type="ECO:0000256" key="1">
    <source>
        <dbReference type="SAM" id="MobiDB-lite"/>
    </source>
</evidence>
<reference evidence="2" key="3">
    <citation type="submission" date="2025-09" db="UniProtKB">
        <authorList>
            <consortium name="Ensembl"/>
        </authorList>
    </citation>
    <scope>IDENTIFICATION</scope>
</reference>
<reference evidence="2 3" key="1">
    <citation type="journal article" date="2010" name="PLoS Biol.">
        <title>Multi-platform next-generation sequencing of the domestic turkey (Meleagris gallopavo): genome assembly and analysis.</title>
        <authorList>
            <person name="Dalloul R.A."/>
            <person name="Long J.A."/>
            <person name="Zimin A.V."/>
            <person name="Aslam L."/>
            <person name="Beal K."/>
            <person name="Blomberg L.A."/>
            <person name="Bouffard P."/>
            <person name="Burt D.W."/>
            <person name="Crasta O."/>
            <person name="Crooijmans R.P."/>
            <person name="Cooper K."/>
            <person name="Coulombe R.A."/>
            <person name="De S."/>
            <person name="Delany M.E."/>
            <person name="Dodgson J.B."/>
            <person name="Dong J.J."/>
            <person name="Evans C."/>
            <person name="Frederickson K.M."/>
            <person name="Flicek P."/>
            <person name="Florea L."/>
            <person name="Folkerts O."/>
            <person name="Groenen M.A."/>
            <person name="Harkins T.T."/>
            <person name="Herrero J."/>
            <person name="Hoffmann S."/>
            <person name="Megens H.J."/>
            <person name="Jiang A."/>
            <person name="de Jong P."/>
            <person name="Kaiser P."/>
            <person name="Kim H."/>
            <person name="Kim K.W."/>
            <person name="Kim S."/>
            <person name="Langenberger D."/>
            <person name="Lee M.K."/>
            <person name="Lee T."/>
            <person name="Mane S."/>
            <person name="Marcais G."/>
            <person name="Marz M."/>
            <person name="McElroy A.P."/>
            <person name="Modise T."/>
            <person name="Nefedov M."/>
            <person name="Notredame C."/>
            <person name="Paton I.R."/>
            <person name="Payne W.S."/>
            <person name="Pertea G."/>
            <person name="Prickett D."/>
            <person name="Puiu D."/>
            <person name="Qioa D."/>
            <person name="Raineri E."/>
            <person name="Ruffier M."/>
            <person name="Salzberg S.L."/>
            <person name="Schatz M.C."/>
            <person name="Scheuring C."/>
            <person name="Schmidt C.J."/>
            <person name="Schroeder S."/>
            <person name="Searle S.M."/>
            <person name="Smith E.J."/>
            <person name="Smith J."/>
            <person name="Sonstegard T.S."/>
            <person name="Stadler P.F."/>
            <person name="Tafer H."/>
            <person name="Tu Z.J."/>
            <person name="Van Tassell C.P."/>
            <person name="Vilella A.J."/>
            <person name="Williams K.P."/>
            <person name="Yorke J.A."/>
            <person name="Zhang L."/>
            <person name="Zhang H.B."/>
            <person name="Zhang X."/>
            <person name="Zhang Y."/>
            <person name="Reed K.M."/>
        </authorList>
    </citation>
    <scope>NUCLEOTIDE SEQUENCE [LARGE SCALE GENOMIC DNA]</scope>
</reference>